<sequence>MPVTYWCERAWLPGGVARAVRLGVAEGRLTEVTPDAPRTGTVLSGLVLPGFANAHSHAFHRALRGRTHHDRGTFWTWRERMYALAGRLDPDSYYRLARGVYAELVLAGYTSVGEFHYLHHDPLGRPYADPNAMGAALVAAAADAGIRLTLLDTCYLTGGFGRDLDEHQVRFGDGDAEGWVRRVEAFRPEGGHVRLGAAVHSVRAVPVWALPVVAGWARGKPLHVHLSEQRAENEECLRHHGRSPTAVLSDAGVLGPDTVAVHATHVGESDRSALARSGTRACFCPTTERDLGDGIGPARALHDAGVRLCLGSDSHAVVDPFAELQALELDERLAAQSRGRFTPAELLAAATDHRALGWTGVGELVPGAAADLVGVDLSSVRTAGTEPGGAPMAATAADVRDVLVAGREVVRGGEHLLVERPAAVLAEEIGRLWSGT</sequence>
<keyword evidence="4" id="KW-1185">Reference proteome</keyword>
<keyword evidence="1" id="KW-0378">Hydrolase</keyword>
<dbReference type="Proteomes" id="UP000238362">
    <property type="component" value="Unassembled WGS sequence"/>
</dbReference>
<organism evidence="3 4">
    <name type="scientific">Prauserella shujinwangii</name>
    <dbReference type="NCBI Taxonomy" id="1453103"/>
    <lineage>
        <taxon>Bacteria</taxon>
        <taxon>Bacillati</taxon>
        <taxon>Actinomycetota</taxon>
        <taxon>Actinomycetes</taxon>
        <taxon>Pseudonocardiales</taxon>
        <taxon>Pseudonocardiaceae</taxon>
        <taxon>Prauserella</taxon>
    </lineage>
</organism>
<dbReference type="PANTHER" id="PTHR43794">
    <property type="entry name" value="AMINOHYDROLASE SSNA-RELATED"/>
    <property type="match status" value="1"/>
</dbReference>
<dbReference type="SUPFAM" id="SSF51556">
    <property type="entry name" value="Metallo-dependent hydrolases"/>
    <property type="match status" value="1"/>
</dbReference>
<dbReference type="InterPro" id="IPR050287">
    <property type="entry name" value="MTA/SAH_deaminase"/>
</dbReference>
<dbReference type="GO" id="GO:0016810">
    <property type="term" value="F:hydrolase activity, acting on carbon-nitrogen (but not peptide) bonds"/>
    <property type="evidence" value="ECO:0007669"/>
    <property type="project" value="InterPro"/>
</dbReference>
<dbReference type="AlphaFoldDB" id="A0A2T0LKX1"/>
<dbReference type="EMBL" id="PVNH01000014">
    <property type="protein sequence ID" value="PRX43595.1"/>
    <property type="molecule type" value="Genomic_DNA"/>
</dbReference>
<dbReference type="InterPro" id="IPR032466">
    <property type="entry name" value="Metal_Hydrolase"/>
</dbReference>
<dbReference type="Pfam" id="PF01979">
    <property type="entry name" value="Amidohydro_1"/>
    <property type="match status" value="1"/>
</dbReference>
<evidence type="ECO:0000256" key="1">
    <source>
        <dbReference type="ARBA" id="ARBA00022801"/>
    </source>
</evidence>
<dbReference type="InterPro" id="IPR011059">
    <property type="entry name" value="Metal-dep_hydrolase_composite"/>
</dbReference>
<proteinExistence type="predicted"/>
<dbReference type="NCBIfam" id="TIGR02022">
    <property type="entry name" value="hutF"/>
    <property type="match status" value="1"/>
</dbReference>
<evidence type="ECO:0000313" key="4">
    <source>
        <dbReference type="Proteomes" id="UP000238362"/>
    </source>
</evidence>
<gene>
    <name evidence="3" type="ORF">B0I33_11455</name>
</gene>
<dbReference type="InterPro" id="IPR006680">
    <property type="entry name" value="Amidohydro-rel"/>
</dbReference>
<dbReference type="NCBIfam" id="NF006681">
    <property type="entry name" value="PRK09229.1-2"/>
    <property type="match status" value="1"/>
</dbReference>
<protein>
    <submittedName>
        <fullName evidence="3">Formiminoglutamate deiminase</fullName>
    </submittedName>
</protein>
<reference evidence="3 4" key="1">
    <citation type="submission" date="2018-03" db="EMBL/GenBank/DDBJ databases">
        <title>Genomic Encyclopedia of Type Strains, Phase III (KMG-III): the genomes of soil and plant-associated and newly described type strains.</title>
        <authorList>
            <person name="Whitman W."/>
        </authorList>
    </citation>
    <scope>NUCLEOTIDE SEQUENCE [LARGE SCALE GENOMIC DNA]</scope>
    <source>
        <strain evidence="3 4">CGMCC 4.7125</strain>
    </source>
</reference>
<dbReference type="Gene3D" id="2.30.40.10">
    <property type="entry name" value="Urease, subunit C, domain 1"/>
    <property type="match status" value="1"/>
</dbReference>
<dbReference type="Gene3D" id="3.20.20.140">
    <property type="entry name" value="Metal-dependent hydrolases"/>
    <property type="match status" value="1"/>
</dbReference>
<comment type="caution">
    <text evidence="3">The sequence shown here is derived from an EMBL/GenBank/DDBJ whole genome shotgun (WGS) entry which is preliminary data.</text>
</comment>
<accession>A0A2T0LKX1</accession>
<dbReference type="InterPro" id="IPR010252">
    <property type="entry name" value="HutF"/>
</dbReference>
<feature type="domain" description="Amidohydrolase-related" evidence="2">
    <location>
        <begin position="46"/>
        <end position="408"/>
    </location>
</feature>
<evidence type="ECO:0000313" key="3">
    <source>
        <dbReference type="EMBL" id="PRX43595.1"/>
    </source>
</evidence>
<name>A0A2T0LKX1_9PSEU</name>
<evidence type="ECO:0000259" key="2">
    <source>
        <dbReference type="Pfam" id="PF01979"/>
    </source>
</evidence>
<dbReference type="PANTHER" id="PTHR43794:SF11">
    <property type="entry name" value="AMIDOHYDROLASE-RELATED DOMAIN-CONTAINING PROTEIN"/>
    <property type="match status" value="1"/>
</dbReference>
<dbReference type="SUPFAM" id="SSF51338">
    <property type="entry name" value="Composite domain of metallo-dependent hydrolases"/>
    <property type="match status" value="1"/>
</dbReference>